<comment type="caution">
    <text evidence="1">The sequence shown here is derived from an EMBL/GenBank/DDBJ whole genome shotgun (WGS) entry which is preliminary data.</text>
</comment>
<name>A0A448XKJ6_9PLAT</name>
<accession>A0A448XKJ6</accession>
<evidence type="ECO:0000313" key="1">
    <source>
        <dbReference type="EMBL" id="VEL38881.1"/>
    </source>
</evidence>
<reference evidence="1" key="1">
    <citation type="submission" date="2018-11" db="EMBL/GenBank/DDBJ databases">
        <authorList>
            <consortium name="Pathogen Informatics"/>
        </authorList>
    </citation>
    <scope>NUCLEOTIDE SEQUENCE</scope>
</reference>
<dbReference type="Proteomes" id="UP000784294">
    <property type="component" value="Unassembled WGS sequence"/>
</dbReference>
<dbReference type="AlphaFoldDB" id="A0A448XKJ6"/>
<keyword evidence="2" id="KW-1185">Reference proteome</keyword>
<proteinExistence type="predicted"/>
<evidence type="ECO:0000313" key="2">
    <source>
        <dbReference type="Proteomes" id="UP000784294"/>
    </source>
</evidence>
<sequence>MVSCHLSTVKMGADGSAQAVLEMKMTSPTLSNISLATVKTEMTTAYALTNAGLNQNSLVGLNGVDMALSCKSSCHMSKELFYF</sequence>
<protein>
    <submittedName>
        <fullName evidence="1">Uncharacterized protein</fullName>
    </submittedName>
</protein>
<gene>
    <name evidence="1" type="ORF">PXEA_LOCUS32321</name>
</gene>
<organism evidence="1 2">
    <name type="scientific">Protopolystoma xenopodis</name>
    <dbReference type="NCBI Taxonomy" id="117903"/>
    <lineage>
        <taxon>Eukaryota</taxon>
        <taxon>Metazoa</taxon>
        <taxon>Spiralia</taxon>
        <taxon>Lophotrochozoa</taxon>
        <taxon>Platyhelminthes</taxon>
        <taxon>Monogenea</taxon>
        <taxon>Polyopisthocotylea</taxon>
        <taxon>Polystomatidea</taxon>
        <taxon>Polystomatidae</taxon>
        <taxon>Protopolystoma</taxon>
    </lineage>
</organism>
<dbReference type="EMBL" id="CAAALY010259341">
    <property type="protein sequence ID" value="VEL38881.1"/>
    <property type="molecule type" value="Genomic_DNA"/>
</dbReference>